<protein>
    <submittedName>
        <fullName evidence="2">Alpha/beta fold hydrolase</fullName>
    </submittedName>
</protein>
<dbReference type="Gene3D" id="1.10.10.800">
    <property type="match status" value="1"/>
</dbReference>
<dbReference type="GO" id="GO:0016787">
    <property type="term" value="F:hydrolase activity"/>
    <property type="evidence" value="ECO:0007669"/>
    <property type="project" value="UniProtKB-KW"/>
</dbReference>
<dbReference type="Proteomes" id="UP000465712">
    <property type="component" value="Unassembled WGS sequence"/>
</dbReference>
<dbReference type="InterPro" id="IPR029058">
    <property type="entry name" value="AB_hydrolase_fold"/>
</dbReference>
<dbReference type="SUPFAM" id="SSF53474">
    <property type="entry name" value="alpha/beta-Hydrolases"/>
    <property type="match status" value="1"/>
</dbReference>
<dbReference type="Pfam" id="PF12697">
    <property type="entry name" value="Abhydrolase_6"/>
    <property type="match status" value="1"/>
</dbReference>
<dbReference type="RefSeq" id="WP_161445398.1">
    <property type="nucleotide sequence ID" value="NZ_WXWW01000192.1"/>
</dbReference>
<evidence type="ECO:0000259" key="1">
    <source>
        <dbReference type="Pfam" id="PF12697"/>
    </source>
</evidence>
<sequence>MKPVNFMKAEIKMAGNLFFPDNFDERNQYPAIVLVHPSGGVKEQTAGLYAEKLAQHGFITLAYDASCQGASEGAPRHIENPYQRVDDISAAIDYLITLDCIDSERIGLMGVCAGGGYATHASMVDRRVKALGTVSAVNYGDMYRFGWDGTQTPDQAMPLLEMAAEQMSAEAKGAEVGYLPTTPASAEEAPNKDFAEAYEYYRTERARHCNAPSKMTTRSLAQLVTYDAFNHAEIFLTQPLCIIAGSEAGTRWLSEQIVERAASENKSLHIVDGATHISMYDKPDNVAEAISKLAPFFLRHL</sequence>
<dbReference type="InterPro" id="IPR051411">
    <property type="entry name" value="Polyketide_trans_af380"/>
</dbReference>
<keyword evidence="2" id="KW-0378">Hydrolase</keyword>
<proteinExistence type="predicted"/>
<gene>
    <name evidence="2" type="ORF">CAG72_12855</name>
</gene>
<name>A0A7X5ATP6_9GAMM</name>
<evidence type="ECO:0000313" key="3">
    <source>
        <dbReference type="Proteomes" id="UP000465712"/>
    </source>
</evidence>
<dbReference type="InterPro" id="IPR000073">
    <property type="entry name" value="AB_hydrolase_1"/>
</dbReference>
<dbReference type="PANTHER" id="PTHR47751">
    <property type="entry name" value="SUPERFAMILY HYDROLASE, PUTATIVE (AFU_ORTHOLOGUE AFUA_2G16580)-RELATED"/>
    <property type="match status" value="1"/>
</dbReference>
<accession>A0A7X5ATP6</accession>
<reference evidence="2 3" key="1">
    <citation type="submission" date="2017-05" db="EMBL/GenBank/DDBJ databases">
        <title>High clonality and local adaptation shapes Vibrionaceae linages within an endangered oasis.</title>
        <authorList>
            <person name="Vazquez-Rosas-Landa M."/>
        </authorList>
    </citation>
    <scope>NUCLEOTIDE SEQUENCE [LARGE SCALE GENOMIC DNA]</scope>
    <source>
        <strain evidence="2 3">P46_P4S1P180</strain>
    </source>
</reference>
<feature type="domain" description="AB hydrolase-1" evidence="1">
    <location>
        <begin position="32"/>
        <end position="289"/>
    </location>
</feature>
<organism evidence="2 3">
    <name type="scientific">Photobacterium halotolerans</name>
    <dbReference type="NCBI Taxonomy" id="265726"/>
    <lineage>
        <taxon>Bacteria</taxon>
        <taxon>Pseudomonadati</taxon>
        <taxon>Pseudomonadota</taxon>
        <taxon>Gammaproteobacteria</taxon>
        <taxon>Vibrionales</taxon>
        <taxon>Vibrionaceae</taxon>
        <taxon>Photobacterium</taxon>
    </lineage>
</organism>
<dbReference type="AlphaFoldDB" id="A0A7X5ATP6"/>
<evidence type="ECO:0000313" key="2">
    <source>
        <dbReference type="EMBL" id="NAW66107.1"/>
    </source>
</evidence>
<comment type="caution">
    <text evidence="2">The sequence shown here is derived from an EMBL/GenBank/DDBJ whole genome shotgun (WGS) entry which is preliminary data.</text>
</comment>
<dbReference type="PANTHER" id="PTHR47751:SF1">
    <property type="entry name" value="SUPERFAMILY HYDROLASE, PUTATIVE (AFU_ORTHOLOGUE AFUA_2G16580)-RELATED"/>
    <property type="match status" value="1"/>
</dbReference>
<dbReference type="EMBL" id="WXWW01000192">
    <property type="protein sequence ID" value="NAW66107.1"/>
    <property type="molecule type" value="Genomic_DNA"/>
</dbReference>
<dbReference type="Gene3D" id="3.40.50.1820">
    <property type="entry name" value="alpha/beta hydrolase"/>
    <property type="match status" value="1"/>
</dbReference>